<evidence type="ECO:0000259" key="5">
    <source>
        <dbReference type="Pfam" id="PF04003"/>
    </source>
</evidence>
<feature type="compositionally biased region" description="Acidic residues" evidence="4">
    <location>
        <begin position="268"/>
        <end position="287"/>
    </location>
</feature>
<dbReference type="EMBL" id="PEDP01000405">
    <property type="protein sequence ID" value="POS86126.1"/>
    <property type="molecule type" value="Genomic_DNA"/>
</dbReference>
<dbReference type="AlphaFoldDB" id="A0A2S4PVR1"/>
<evidence type="ECO:0000256" key="2">
    <source>
        <dbReference type="ARBA" id="ARBA00023242"/>
    </source>
</evidence>
<dbReference type="Pfam" id="PF04003">
    <property type="entry name" value="Utp12"/>
    <property type="match status" value="1"/>
</dbReference>
<feature type="non-terminal residue" evidence="6">
    <location>
        <position position="1"/>
    </location>
</feature>
<evidence type="ECO:0000256" key="3">
    <source>
        <dbReference type="ARBA" id="ARBA00038335"/>
    </source>
</evidence>
<dbReference type="Proteomes" id="UP000237438">
    <property type="component" value="Unassembled WGS sequence"/>
</dbReference>
<accession>A0A2S4PVR1</accession>
<feature type="region of interest" description="Disordered" evidence="4">
    <location>
        <begin position="1"/>
        <end position="32"/>
    </location>
</feature>
<evidence type="ECO:0000256" key="4">
    <source>
        <dbReference type="SAM" id="MobiDB-lite"/>
    </source>
</evidence>
<comment type="similarity">
    <text evidence="3">Belongs to the UTP5 family.</text>
</comment>
<dbReference type="STRING" id="225359.A0A2S4PVR1"/>
<comment type="caution">
    <text evidence="6">The sequence shown here is derived from an EMBL/GenBank/DDBJ whole genome shotgun (WGS) entry which is preliminary data.</text>
</comment>
<dbReference type="PANTHER" id="PTHR44267:SF1">
    <property type="entry name" value="WD REPEAT-CONTAINING PROTEIN 43"/>
    <property type="match status" value="1"/>
</dbReference>
<keyword evidence="7" id="KW-1185">Reference proteome</keyword>
<evidence type="ECO:0000313" key="7">
    <source>
        <dbReference type="Proteomes" id="UP000237438"/>
    </source>
</evidence>
<dbReference type="OrthoDB" id="30195at2759"/>
<feature type="region of interest" description="Disordered" evidence="4">
    <location>
        <begin position="242"/>
        <end position="300"/>
    </location>
</feature>
<dbReference type="InterPro" id="IPR052414">
    <property type="entry name" value="U3_snoRNA-assoc_WDR"/>
</dbReference>
<organism evidence="6 7">
    <name type="scientific">Erysiphe pulchra</name>
    <dbReference type="NCBI Taxonomy" id="225359"/>
    <lineage>
        <taxon>Eukaryota</taxon>
        <taxon>Fungi</taxon>
        <taxon>Dikarya</taxon>
        <taxon>Ascomycota</taxon>
        <taxon>Pezizomycotina</taxon>
        <taxon>Leotiomycetes</taxon>
        <taxon>Erysiphales</taxon>
        <taxon>Erysiphaceae</taxon>
        <taxon>Erysiphe</taxon>
    </lineage>
</organism>
<dbReference type="PANTHER" id="PTHR44267">
    <property type="entry name" value="WD REPEAT-CONTAINING PROTEIN 43"/>
    <property type="match status" value="1"/>
</dbReference>
<dbReference type="InterPro" id="IPR007148">
    <property type="entry name" value="SSU_processome_Utp12"/>
</dbReference>
<feature type="compositionally biased region" description="Acidic residues" evidence="4">
    <location>
        <begin position="242"/>
        <end position="257"/>
    </location>
</feature>
<feature type="domain" description="Small-subunit processome Utp12" evidence="5">
    <location>
        <begin position="91"/>
        <end position="194"/>
    </location>
</feature>
<feature type="non-terminal residue" evidence="6">
    <location>
        <position position="300"/>
    </location>
</feature>
<dbReference type="GO" id="GO:0005730">
    <property type="term" value="C:nucleolus"/>
    <property type="evidence" value="ECO:0007669"/>
    <property type="project" value="TreeGrafter"/>
</dbReference>
<proteinExistence type="inferred from homology"/>
<sequence length="300" mass="33103">EDQEKNAEIDQDNENFADTDARTGDVAPETADSPLELTFGDLARANFPEVIDVASAFDTVGSLVKSNPVVSIQPPPGASLGSVLSQALRTNDTALLETCFHTSDISTIRATIQRLESCLASKLLQKLAERLYKRPGIAGKLMVWVQWTLIAHGGYLAAQKGLVQSLSELTRVMDERSQGLKSVLLLKGKLDMIEAQIEMRRNVHSYRRQIDEEEEDDDSIIYVEGQENDGLGAKEFLKDSIDEIMDEALSEESDSSDEMPTINGTMTDSEDEDQYSSDDDSLIDDEARDSNSDIMPFSNT</sequence>
<dbReference type="GO" id="GO:0000462">
    <property type="term" value="P:maturation of SSU-rRNA from tricistronic rRNA transcript (SSU-rRNA, 5.8S rRNA, LSU-rRNA)"/>
    <property type="evidence" value="ECO:0007669"/>
    <property type="project" value="TreeGrafter"/>
</dbReference>
<protein>
    <recommendedName>
        <fullName evidence="5">Small-subunit processome Utp12 domain-containing protein</fullName>
    </recommendedName>
</protein>
<reference evidence="6 7" key="1">
    <citation type="submission" date="2017-10" db="EMBL/GenBank/DDBJ databases">
        <title>Development of genomic resources for the powdery mildew, Erysiphe pulchra.</title>
        <authorList>
            <person name="Wadl P.A."/>
            <person name="Mack B.M."/>
            <person name="Moore G."/>
            <person name="Beltz S.B."/>
        </authorList>
    </citation>
    <scope>NUCLEOTIDE SEQUENCE [LARGE SCALE GENOMIC DNA]</scope>
    <source>
        <strain evidence="6">Cflorida</strain>
    </source>
</reference>
<evidence type="ECO:0000313" key="6">
    <source>
        <dbReference type="EMBL" id="POS86126.1"/>
    </source>
</evidence>
<comment type="subcellular location">
    <subcellularLocation>
        <location evidence="1">Nucleus</location>
    </subcellularLocation>
</comment>
<name>A0A2S4PVR1_9PEZI</name>
<keyword evidence="2" id="KW-0539">Nucleus</keyword>
<evidence type="ECO:0000256" key="1">
    <source>
        <dbReference type="ARBA" id="ARBA00004123"/>
    </source>
</evidence>
<gene>
    <name evidence="6" type="ORF">EPUL_001367</name>
</gene>